<protein>
    <submittedName>
        <fullName evidence="1">Uncharacterized protein</fullName>
    </submittedName>
</protein>
<dbReference type="EMBL" id="LAZR01018005">
    <property type="protein sequence ID" value="KKL98080.1"/>
    <property type="molecule type" value="Genomic_DNA"/>
</dbReference>
<feature type="non-terminal residue" evidence="1">
    <location>
        <position position="1"/>
    </location>
</feature>
<dbReference type="AlphaFoldDB" id="A0A0F9IWH5"/>
<accession>A0A0F9IWH5</accession>
<organism evidence="1">
    <name type="scientific">marine sediment metagenome</name>
    <dbReference type="NCBI Taxonomy" id="412755"/>
    <lineage>
        <taxon>unclassified sequences</taxon>
        <taxon>metagenomes</taxon>
        <taxon>ecological metagenomes</taxon>
    </lineage>
</organism>
<evidence type="ECO:0000313" key="1">
    <source>
        <dbReference type="EMBL" id="KKL98080.1"/>
    </source>
</evidence>
<name>A0A0F9IWH5_9ZZZZ</name>
<comment type="caution">
    <text evidence="1">The sequence shown here is derived from an EMBL/GenBank/DDBJ whole genome shotgun (WGS) entry which is preliminary data.</text>
</comment>
<gene>
    <name evidence="1" type="ORF">LCGC14_1827970</name>
</gene>
<reference evidence="1" key="1">
    <citation type="journal article" date="2015" name="Nature">
        <title>Complex archaea that bridge the gap between prokaryotes and eukaryotes.</title>
        <authorList>
            <person name="Spang A."/>
            <person name="Saw J.H."/>
            <person name="Jorgensen S.L."/>
            <person name="Zaremba-Niedzwiedzka K."/>
            <person name="Martijn J."/>
            <person name="Lind A.E."/>
            <person name="van Eijk R."/>
            <person name="Schleper C."/>
            <person name="Guy L."/>
            <person name="Ettema T.J."/>
        </authorList>
    </citation>
    <scope>NUCLEOTIDE SEQUENCE</scope>
</reference>
<proteinExistence type="predicted"/>
<sequence>GIIIYGALAGRIGKLEDKQPSALDTVWNLDAISPKFEDYKEAALKLRKIYCEAYTEAESEISDDSQIIQFIEELYNTHPKLSAVKFWRVMMTTLIRKFDLQFDGEDKPTHDLYNDIMDRLRED</sequence>